<accession>A0ABT0PYE8</accession>
<keyword evidence="4 8" id="KW-0808">Transferase</keyword>
<evidence type="ECO:0000256" key="5">
    <source>
        <dbReference type="ARBA" id="ARBA00022691"/>
    </source>
</evidence>
<keyword evidence="5" id="KW-0949">S-adenosyl-L-methionine</keyword>
<evidence type="ECO:0000256" key="4">
    <source>
        <dbReference type="ARBA" id="ARBA00022679"/>
    </source>
</evidence>
<evidence type="ECO:0000313" key="10">
    <source>
        <dbReference type="EMBL" id="MCL6282591.1"/>
    </source>
</evidence>
<keyword evidence="3 8" id="KW-0489">Methyltransferase</keyword>
<keyword evidence="6" id="KW-0627">Porphyrin biosynthesis</keyword>
<evidence type="ECO:0000259" key="9">
    <source>
        <dbReference type="Pfam" id="PF00590"/>
    </source>
</evidence>
<comment type="pathway">
    <text evidence="7">Porphyrin-containing compound metabolism; siroheme biosynthesis; precorrin-2 from uroporphyrinogen III: step 1/1.</text>
</comment>
<organism evidence="10 11">
    <name type="scientific">Ruegeria spongiae</name>
    <dbReference type="NCBI Taxonomy" id="2942209"/>
    <lineage>
        <taxon>Bacteria</taxon>
        <taxon>Pseudomonadati</taxon>
        <taxon>Pseudomonadota</taxon>
        <taxon>Alphaproteobacteria</taxon>
        <taxon>Rhodobacterales</taxon>
        <taxon>Roseobacteraceae</taxon>
        <taxon>Ruegeria</taxon>
    </lineage>
</organism>
<evidence type="ECO:0000256" key="6">
    <source>
        <dbReference type="ARBA" id="ARBA00023244"/>
    </source>
</evidence>
<dbReference type="InterPro" id="IPR000878">
    <property type="entry name" value="4pyrrol_Mease"/>
</dbReference>
<dbReference type="PANTHER" id="PTHR45790:SF3">
    <property type="entry name" value="S-ADENOSYL-L-METHIONINE-DEPENDENT UROPORPHYRINOGEN III METHYLTRANSFERASE, CHLOROPLASTIC"/>
    <property type="match status" value="1"/>
</dbReference>
<dbReference type="Gene3D" id="3.40.1010.10">
    <property type="entry name" value="Cobalt-precorrin-4 Transmethylase, Domain 1"/>
    <property type="match status" value="1"/>
</dbReference>
<dbReference type="InterPro" id="IPR014776">
    <property type="entry name" value="4pyrrole_Mease_sub2"/>
</dbReference>
<evidence type="ECO:0000256" key="3">
    <source>
        <dbReference type="ARBA" id="ARBA00022603"/>
    </source>
</evidence>
<feature type="domain" description="Tetrapyrrole methylase" evidence="9">
    <location>
        <begin position="6"/>
        <end position="217"/>
    </location>
</feature>
<dbReference type="PROSITE" id="PS00839">
    <property type="entry name" value="SUMT_1"/>
    <property type="match status" value="1"/>
</dbReference>
<evidence type="ECO:0000313" key="11">
    <source>
        <dbReference type="Proteomes" id="UP001203880"/>
    </source>
</evidence>
<dbReference type="NCBIfam" id="NF004790">
    <property type="entry name" value="PRK06136.1"/>
    <property type="match status" value="1"/>
</dbReference>
<dbReference type="InterPro" id="IPR006366">
    <property type="entry name" value="CobA/CysG_C"/>
</dbReference>
<dbReference type="RefSeq" id="WP_249706841.1">
    <property type="nucleotide sequence ID" value="NZ_JAMFMB010000003.1"/>
</dbReference>
<dbReference type="EC" id="2.1.1.107" evidence="2"/>
<dbReference type="PANTHER" id="PTHR45790">
    <property type="entry name" value="SIROHEME SYNTHASE-RELATED"/>
    <property type="match status" value="1"/>
</dbReference>
<dbReference type="PROSITE" id="PS00840">
    <property type="entry name" value="SUMT_2"/>
    <property type="match status" value="1"/>
</dbReference>
<keyword evidence="11" id="KW-1185">Reference proteome</keyword>
<dbReference type="SUPFAM" id="SSF53790">
    <property type="entry name" value="Tetrapyrrole methylase"/>
    <property type="match status" value="1"/>
</dbReference>
<reference evidence="10" key="1">
    <citation type="submission" date="2022-05" db="EMBL/GenBank/DDBJ databases">
        <authorList>
            <person name="Park J.-S."/>
        </authorList>
    </citation>
    <scope>NUCLEOTIDE SEQUENCE</scope>
    <source>
        <strain evidence="10">2012CJ41-6</strain>
    </source>
</reference>
<evidence type="ECO:0000256" key="2">
    <source>
        <dbReference type="ARBA" id="ARBA00012162"/>
    </source>
</evidence>
<dbReference type="CDD" id="cd11642">
    <property type="entry name" value="SUMT"/>
    <property type="match status" value="1"/>
</dbReference>
<evidence type="ECO:0000256" key="8">
    <source>
        <dbReference type="RuleBase" id="RU003960"/>
    </source>
</evidence>
<sequence>MTQPGKVFLIGAGPGDPDLITLRALKMLKAADVVVYDKLVSPEILALVTPGCRMIAVGKSPKCHPVPQERINDILASEARAGHTVARLKGGDPMIFGRGSEEAAYLAERGISVAYAPGITAAQGASCVTGVPLTHRGLATSVQYVTGHRQAGKVLDLDWKRLADPDTTLVVYMGVANIGQIAMGLMTENLPGGTPVLAISRATTPDERRLVSRLDRIAADVRDKAFKAPTLFIIGKVVSLCEGQPVADLVDQVKAHG</sequence>
<name>A0ABT0PYE8_9RHOB</name>
<proteinExistence type="inferred from homology"/>
<dbReference type="EMBL" id="JAMFMB010000003">
    <property type="protein sequence ID" value="MCL6282591.1"/>
    <property type="molecule type" value="Genomic_DNA"/>
</dbReference>
<dbReference type="Gene3D" id="3.30.950.10">
    <property type="entry name" value="Methyltransferase, Cobalt-precorrin-4 Transmethylase, Domain 2"/>
    <property type="match status" value="1"/>
</dbReference>
<dbReference type="InterPro" id="IPR014777">
    <property type="entry name" value="4pyrrole_Mease_sub1"/>
</dbReference>
<comment type="caution">
    <text evidence="10">The sequence shown here is derived from an EMBL/GenBank/DDBJ whole genome shotgun (WGS) entry which is preliminary data.</text>
</comment>
<evidence type="ECO:0000256" key="7">
    <source>
        <dbReference type="ARBA" id="ARBA00025705"/>
    </source>
</evidence>
<dbReference type="Proteomes" id="UP001203880">
    <property type="component" value="Unassembled WGS sequence"/>
</dbReference>
<dbReference type="InterPro" id="IPR050161">
    <property type="entry name" value="Siro_Cobalamin_biosynth"/>
</dbReference>
<dbReference type="GO" id="GO:0032259">
    <property type="term" value="P:methylation"/>
    <property type="evidence" value="ECO:0007669"/>
    <property type="project" value="UniProtKB-KW"/>
</dbReference>
<evidence type="ECO:0000256" key="1">
    <source>
        <dbReference type="ARBA" id="ARBA00005879"/>
    </source>
</evidence>
<dbReference type="InterPro" id="IPR003043">
    <property type="entry name" value="Uropor_MeTrfase_CS"/>
</dbReference>
<dbReference type="Pfam" id="PF00590">
    <property type="entry name" value="TP_methylase"/>
    <property type="match status" value="1"/>
</dbReference>
<gene>
    <name evidence="10" type="primary">cobA</name>
    <name evidence="10" type="ORF">M3P21_03530</name>
</gene>
<dbReference type="GO" id="GO:0004851">
    <property type="term" value="F:uroporphyrin-III C-methyltransferase activity"/>
    <property type="evidence" value="ECO:0007669"/>
    <property type="project" value="UniProtKB-EC"/>
</dbReference>
<protein>
    <recommendedName>
        <fullName evidence="2">uroporphyrinogen-III C-methyltransferase</fullName>
        <ecNumber evidence="2">2.1.1.107</ecNumber>
    </recommendedName>
</protein>
<dbReference type="InterPro" id="IPR035996">
    <property type="entry name" value="4pyrrol_Methylase_sf"/>
</dbReference>
<dbReference type="NCBIfam" id="TIGR01469">
    <property type="entry name" value="cobA_cysG_Cterm"/>
    <property type="match status" value="1"/>
</dbReference>
<comment type="similarity">
    <text evidence="1 8">Belongs to the precorrin methyltransferase family.</text>
</comment>